<evidence type="ECO:0000256" key="3">
    <source>
        <dbReference type="PROSITE-ProRule" id="PRU00284"/>
    </source>
</evidence>
<feature type="domain" description="HAMP" evidence="6">
    <location>
        <begin position="332"/>
        <end position="385"/>
    </location>
</feature>
<dbReference type="PANTHER" id="PTHR32089:SF112">
    <property type="entry name" value="LYSOZYME-LIKE PROTEIN-RELATED"/>
    <property type="match status" value="1"/>
</dbReference>
<dbReference type="EMBL" id="BMHC01000003">
    <property type="protein sequence ID" value="GGI23402.1"/>
    <property type="molecule type" value="Genomic_DNA"/>
</dbReference>
<evidence type="ECO:0000313" key="11">
    <source>
        <dbReference type="Proteomes" id="UP000625079"/>
    </source>
</evidence>
<reference evidence="8" key="3">
    <citation type="submission" date="2022-12" db="EMBL/GenBank/DDBJ databases">
        <authorList>
            <person name="Sun Q."/>
            <person name="Zhou Y."/>
        </authorList>
    </citation>
    <scope>NUCLEOTIDE SEQUENCE</scope>
    <source>
        <strain evidence="8">CGMCC 1.15034</strain>
    </source>
</reference>
<dbReference type="PROSITE" id="PS50906">
    <property type="entry name" value="NIT"/>
    <property type="match status" value="1"/>
</dbReference>
<keyword evidence="1 3" id="KW-0807">Transducer</keyword>
<dbReference type="CDD" id="cd06225">
    <property type="entry name" value="HAMP"/>
    <property type="match status" value="1"/>
</dbReference>
<comment type="similarity">
    <text evidence="2">Belongs to the methyl-accepting chemotaxis (MCP) protein family.</text>
</comment>
<evidence type="ECO:0000313" key="9">
    <source>
        <dbReference type="EMBL" id="QOZ60005.1"/>
    </source>
</evidence>
<dbReference type="SMART" id="SM00283">
    <property type="entry name" value="MA"/>
    <property type="match status" value="1"/>
</dbReference>
<dbReference type="Pfam" id="PF08376">
    <property type="entry name" value="NIT"/>
    <property type="match status" value="1"/>
</dbReference>
<sequence>MFKNTRILHRIALAALLPLATLAMMAFYEISAKWAVRSEMAEMQPVVDGVGKLSGLVHELQRERGLSLTFLSSKGGQLGPELLQQRGRTDAGRARALEALADLARERSGRLTSSSQAATESLGRLDTLREQVDRQAIAPAAATGALTEIVGRLIIVMSGISKLATDDEISRSIAAHANLVEAKERAGLERATVAGAIAAGRFEPQAYVRAIGLAAAQDSFFASFRAVASAPARELLNSQLSGPAVDRFGSMRRVVERGGLAGEFGSLDSKTWFDAATVRIDLMKKVEDGLVTDLADLMAKKKNGATFSLGLVTGLALLALLTSMAAVSMMARSITAPIGQLANAMTQLAGGKLDQQVDATDRGDEIGAMARAVQFFKDNLVRTVELNAREREATAQRAARTTRIGELTDRFNTDVAEVIETVVSASSQLEATAARMNKSAGRTSDEAAGVADVTEVASTNMQTVAAATEELSNSIAEIGRRVTQSAEIAQKAAVDGRRTNETVKSLSSAAASVGDVLTLINEIARQTNLLALNAAIEAARAGHAGRGFAVVAGEVKSLAEQTSKATDDIRSQITAIQTTSEQAVGAIHGITVTIEEINEITASIAAAVVEQDAATREIARNVQEAARGTGEISQSIQSVKLGSSESSAAAGEVFDASEELTRQSESMRQFVETFIGAIKAA</sequence>
<evidence type="ECO:0000313" key="8">
    <source>
        <dbReference type="EMBL" id="GGI23402.1"/>
    </source>
</evidence>
<dbReference type="Pfam" id="PF00672">
    <property type="entry name" value="HAMP"/>
    <property type="match status" value="1"/>
</dbReference>
<reference evidence="9 10" key="2">
    <citation type="submission" date="2018-06" db="EMBL/GenBank/DDBJ databases">
        <title>Comparative genomics of rhizobia nodulating Arachis hypogaea in China.</title>
        <authorList>
            <person name="Li Y."/>
        </authorList>
    </citation>
    <scope>NUCLEOTIDE SEQUENCE [LARGE SCALE GENOMIC DNA]</scope>
    <source>
        <strain evidence="9 10">CCBAU 51658</strain>
    </source>
</reference>
<feature type="domain" description="Methyl-accepting transducer" evidence="5">
    <location>
        <begin position="425"/>
        <end position="661"/>
    </location>
</feature>
<dbReference type="InterPro" id="IPR010910">
    <property type="entry name" value="Nitrate/nitrite_sensing_bac"/>
</dbReference>
<dbReference type="AlphaFoldDB" id="A0A410V5Q7"/>
<dbReference type="SUPFAM" id="SSF58104">
    <property type="entry name" value="Methyl-accepting chemotaxis protein (MCP) signaling domain"/>
    <property type="match status" value="1"/>
</dbReference>
<dbReference type="InterPro" id="IPR004089">
    <property type="entry name" value="MCPsignal_dom"/>
</dbReference>
<name>A0A410V5Q7_9BRAD</name>
<dbReference type="InterPro" id="IPR013587">
    <property type="entry name" value="Nitrate/nitrite_sensing"/>
</dbReference>
<dbReference type="SMART" id="SM00304">
    <property type="entry name" value="HAMP"/>
    <property type="match status" value="1"/>
</dbReference>
<dbReference type="EMBL" id="CP030057">
    <property type="protein sequence ID" value="QOZ60005.1"/>
    <property type="molecule type" value="Genomic_DNA"/>
</dbReference>
<dbReference type="InterPro" id="IPR003660">
    <property type="entry name" value="HAMP_dom"/>
</dbReference>
<keyword evidence="10" id="KW-1185">Reference proteome</keyword>
<evidence type="ECO:0000256" key="4">
    <source>
        <dbReference type="SAM" id="Phobius"/>
    </source>
</evidence>
<feature type="domain" description="NIT" evidence="7">
    <location>
        <begin position="51"/>
        <end position="301"/>
    </location>
</feature>
<evidence type="ECO:0000259" key="5">
    <source>
        <dbReference type="PROSITE" id="PS50111"/>
    </source>
</evidence>
<keyword evidence="4" id="KW-0472">Membrane</keyword>
<evidence type="ECO:0000256" key="2">
    <source>
        <dbReference type="ARBA" id="ARBA00029447"/>
    </source>
</evidence>
<dbReference type="PROSITE" id="PS50885">
    <property type="entry name" value="HAMP"/>
    <property type="match status" value="1"/>
</dbReference>
<evidence type="ECO:0000256" key="1">
    <source>
        <dbReference type="ARBA" id="ARBA00023224"/>
    </source>
</evidence>
<dbReference type="Proteomes" id="UP000593880">
    <property type="component" value="Chromosome"/>
</dbReference>
<keyword evidence="4" id="KW-1133">Transmembrane helix</keyword>
<dbReference type="PANTHER" id="PTHR32089">
    <property type="entry name" value="METHYL-ACCEPTING CHEMOTAXIS PROTEIN MCPB"/>
    <property type="match status" value="1"/>
</dbReference>
<evidence type="ECO:0000259" key="6">
    <source>
        <dbReference type="PROSITE" id="PS50885"/>
    </source>
</evidence>
<keyword evidence="4" id="KW-0812">Transmembrane</keyword>
<dbReference type="Pfam" id="PF00015">
    <property type="entry name" value="MCPsignal"/>
    <property type="match status" value="1"/>
</dbReference>
<dbReference type="Proteomes" id="UP000625079">
    <property type="component" value="Unassembled WGS sequence"/>
</dbReference>
<evidence type="ECO:0000313" key="10">
    <source>
        <dbReference type="Proteomes" id="UP000593880"/>
    </source>
</evidence>
<proteinExistence type="inferred from homology"/>
<feature type="transmembrane region" description="Helical" evidence="4">
    <location>
        <begin position="307"/>
        <end position="327"/>
    </location>
</feature>
<dbReference type="RefSeq" id="WP_128965610.1">
    <property type="nucleotide sequence ID" value="NZ_BMHC01000003.1"/>
</dbReference>
<gene>
    <name evidence="8" type="ORF">GCM10010987_24220</name>
    <name evidence="9" type="ORF">XH86_15625</name>
</gene>
<reference evidence="8" key="1">
    <citation type="journal article" date="2014" name="Int. J. Syst. Evol. Microbiol.">
        <title>Complete genome sequence of Corynebacterium casei LMG S-19264T (=DSM 44701T), isolated from a smear-ripened cheese.</title>
        <authorList>
            <consortium name="US DOE Joint Genome Institute (JGI-PGF)"/>
            <person name="Walter F."/>
            <person name="Albersmeier A."/>
            <person name="Kalinowski J."/>
            <person name="Ruckert C."/>
        </authorList>
    </citation>
    <scope>NUCLEOTIDE SEQUENCE</scope>
    <source>
        <strain evidence="8">CGMCC 1.15034</strain>
    </source>
</reference>
<organism evidence="8 11">
    <name type="scientific">Bradyrhizobium guangdongense</name>
    <dbReference type="NCBI Taxonomy" id="1325090"/>
    <lineage>
        <taxon>Bacteria</taxon>
        <taxon>Pseudomonadati</taxon>
        <taxon>Pseudomonadota</taxon>
        <taxon>Alphaproteobacteria</taxon>
        <taxon>Hyphomicrobiales</taxon>
        <taxon>Nitrobacteraceae</taxon>
        <taxon>Bradyrhizobium</taxon>
    </lineage>
</organism>
<dbReference type="GO" id="GO:0007165">
    <property type="term" value="P:signal transduction"/>
    <property type="evidence" value="ECO:0007669"/>
    <property type="project" value="UniProtKB-KW"/>
</dbReference>
<evidence type="ECO:0000259" key="7">
    <source>
        <dbReference type="PROSITE" id="PS50906"/>
    </source>
</evidence>
<dbReference type="Gene3D" id="1.10.8.500">
    <property type="entry name" value="HAMP domain in histidine kinase"/>
    <property type="match status" value="1"/>
</dbReference>
<accession>A0A410V5Q7</accession>
<dbReference type="OrthoDB" id="3378718at2"/>
<dbReference type="GO" id="GO:0016020">
    <property type="term" value="C:membrane"/>
    <property type="evidence" value="ECO:0007669"/>
    <property type="project" value="InterPro"/>
</dbReference>
<dbReference type="Gene3D" id="1.10.287.950">
    <property type="entry name" value="Methyl-accepting chemotaxis protein"/>
    <property type="match status" value="1"/>
</dbReference>
<dbReference type="PROSITE" id="PS50111">
    <property type="entry name" value="CHEMOTAXIS_TRANSDUC_2"/>
    <property type="match status" value="1"/>
</dbReference>
<protein>
    <submittedName>
        <fullName evidence="8 9">Chemotaxis protein</fullName>
    </submittedName>
</protein>